<gene>
    <name evidence="5" type="ORF">F7O44_02465</name>
</gene>
<keyword evidence="3 5" id="KW-0378">Hydrolase</keyword>
<evidence type="ECO:0000256" key="3">
    <source>
        <dbReference type="ARBA" id="ARBA00022801"/>
    </source>
</evidence>
<dbReference type="InterPro" id="IPR000639">
    <property type="entry name" value="Epox_hydrolase-like"/>
</dbReference>
<dbReference type="Gene3D" id="3.40.50.1820">
    <property type="entry name" value="alpha/beta hydrolase"/>
    <property type="match status" value="1"/>
</dbReference>
<proteinExistence type="inferred from homology"/>
<comment type="similarity">
    <text evidence="1">Belongs to the peptidase S33 family.</text>
</comment>
<evidence type="ECO:0000256" key="1">
    <source>
        <dbReference type="ARBA" id="ARBA00010088"/>
    </source>
</evidence>
<dbReference type="PANTHER" id="PTHR21661">
    <property type="entry name" value="EPOXIDE HYDROLASE 1-RELATED"/>
    <property type="match status" value="1"/>
</dbReference>
<dbReference type="SUPFAM" id="SSF53474">
    <property type="entry name" value="alpha/beta-Hydrolases"/>
    <property type="match status" value="1"/>
</dbReference>
<organism evidence="5 6">
    <name type="scientific">Phytoactinopolyspora mesophila</name>
    <dbReference type="NCBI Taxonomy" id="2650750"/>
    <lineage>
        <taxon>Bacteria</taxon>
        <taxon>Bacillati</taxon>
        <taxon>Actinomycetota</taxon>
        <taxon>Actinomycetes</taxon>
        <taxon>Jiangellales</taxon>
        <taxon>Jiangellaceae</taxon>
        <taxon>Phytoactinopolyspora</taxon>
    </lineage>
</organism>
<feature type="domain" description="Epoxide hydrolase N-terminal" evidence="4">
    <location>
        <begin position="5"/>
        <end position="110"/>
    </location>
</feature>
<dbReference type="PANTHER" id="PTHR21661:SF35">
    <property type="entry name" value="EPOXIDE HYDROLASE"/>
    <property type="match status" value="1"/>
</dbReference>
<dbReference type="InterPro" id="IPR029058">
    <property type="entry name" value="AB_hydrolase_fold"/>
</dbReference>
<protein>
    <submittedName>
        <fullName evidence="5">Alpha/beta fold hydrolase</fullName>
    </submittedName>
</protein>
<evidence type="ECO:0000313" key="5">
    <source>
        <dbReference type="EMBL" id="NDL55928.1"/>
    </source>
</evidence>
<keyword evidence="2" id="KW-0058">Aromatic hydrocarbons catabolism</keyword>
<dbReference type="RefSeq" id="WP_162448587.1">
    <property type="nucleotide sequence ID" value="NZ_WLZY01000001.1"/>
</dbReference>
<dbReference type="AlphaFoldDB" id="A0A7K3M0E7"/>
<dbReference type="Proteomes" id="UP000460435">
    <property type="component" value="Unassembled WGS sequence"/>
</dbReference>
<name>A0A7K3M0E7_9ACTN</name>
<dbReference type="Pfam" id="PF06441">
    <property type="entry name" value="EHN"/>
    <property type="match status" value="1"/>
</dbReference>
<comment type="caution">
    <text evidence="5">The sequence shown here is derived from an EMBL/GenBank/DDBJ whole genome shotgun (WGS) entry which is preliminary data.</text>
</comment>
<evidence type="ECO:0000313" key="6">
    <source>
        <dbReference type="Proteomes" id="UP000460435"/>
    </source>
</evidence>
<dbReference type="PIRSF" id="PIRSF001112">
    <property type="entry name" value="Epoxide_hydrolase"/>
    <property type="match status" value="1"/>
</dbReference>
<dbReference type="InterPro" id="IPR010497">
    <property type="entry name" value="Epoxide_hydro_N"/>
</dbReference>
<keyword evidence="6" id="KW-1185">Reference proteome</keyword>
<dbReference type="PRINTS" id="PR00412">
    <property type="entry name" value="EPOXHYDRLASE"/>
</dbReference>
<evidence type="ECO:0000256" key="2">
    <source>
        <dbReference type="ARBA" id="ARBA00022797"/>
    </source>
</evidence>
<evidence type="ECO:0000259" key="4">
    <source>
        <dbReference type="Pfam" id="PF06441"/>
    </source>
</evidence>
<sequence length="381" mass="42105">MTTEIRPFRINIDQAAIDDLHTRLTRTRWADQLPGGGWSRGVPAGYLRDWAGYWRTGYNWRTHEAALNSFPQYLTEIDGHDVHFLHVPSPEPDALPLILTHGWPASVVEFTKLIGPLSDPRAHGAEGAQAFHVVVPSVPGFGFSDPPREAGWTVRRVAGMWAELMDRLGYERFGTQGGDLGAYIAPEVVLAAPERVVGVHLDGGLGFPTEADVPGMNDDERAEYAEILTWMEGGVDHHSLLRAAPQTFAYGWHDSPVALLAWMLEKFQEFTPMAEVPEDVMDRDHILTNVSLYWFTGTSGSSSWPMYNGLSNGGFDWPTGQDKVPTGVYSGGPALFRRLAERHNTIVHWPEGNPGNHFVAMEEPDAHVSDIRAFFGGLVAG</sequence>
<dbReference type="EMBL" id="WLZY01000001">
    <property type="protein sequence ID" value="NDL55928.1"/>
    <property type="molecule type" value="Genomic_DNA"/>
</dbReference>
<dbReference type="GO" id="GO:0004301">
    <property type="term" value="F:epoxide hydrolase activity"/>
    <property type="evidence" value="ECO:0007669"/>
    <property type="project" value="TreeGrafter"/>
</dbReference>
<dbReference type="GO" id="GO:0097176">
    <property type="term" value="P:epoxide metabolic process"/>
    <property type="evidence" value="ECO:0007669"/>
    <property type="project" value="TreeGrafter"/>
</dbReference>
<reference evidence="5 6" key="1">
    <citation type="submission" date="2019-11" db="EMBL/GenBank/DDBJ databases">
        <authorList>
            <person name="Li X.-J."/>
            <person name="Feng X.-M."/>
        </authorList>
    </citation>
    <scope>NUCLEOTIDE SEQUENCE [LARGE SCALE GENOMIC DNA]</scope>
    <source>
        <strain evidence="5 6">XMNu-373</strain>
    </source>
</reference>
<dbReference type="InterPro" id="IPR016292">
    <property type="entry name" value="Epoxide_hydrolase"/>
</dbReference>
<accession>A0A7K3M0E7</accession>